<dbReference type="AlphaFoldDB" id="A0A1G1WF14"/>
<dbReference type="EMBL" id="MHCU01000073">
    <property type="protein sequence ID" value="OGY26302.1"/>
    <property type="molecule type" value="Genomic_DNA"/>
</dbReference>
<dbReference type="Proteomes" id="UP000176645">
    <property type="component" value="Unassembled WGS sequence"/>
</dbReference>
<proteinExistence type="predicted"/>
<evidence type="ECO:0000313" key="1">
    <source>
        <dbReference type="EMBL" id="OGY26302.1"/>
    </source>
</evidence>
<protein>
    <submittedName>
        <fullName evidence="1">Uncharacterized protein</fullName>
    </submittedName>
</protein>
<gene>
    <name evidence="1" type="ORF">A2Z42_04375</name>
</gene>
<name>A0A1G1WF14_9BACT</name>
<reference evidence="1 2" key="1">
    <citation type="journal article" date="2016" name="Nat. Commun.">
        <title>Thousands of microbial genomes shed light on interconnected biogeochemical processes in an aquifer system.</title>
        <authorList>
            <person name="Anantharaman K."/>
            <person name="Brown C.T."/>
            <person name="Hug L.A."/>
            <person name="Sharon I."/>
            <person name="Castelle C.J."/>
            <person name="Probst A.J."/>
            <person name="Thomas B.C."/>
            <person name="Singh A."/>
            <person name="Wilkins M.J."/>
            <person name="Karaoz U."/>
            <person name="Brodie E.L."/>
            <person name="Williams K.H."/>
            <person name="Hubbard S.S."/>
            <person name="Banfield J.F."/>
        </authorList>
    </citation>
    <scope>NUCLEOTIDE SEQUENCE [LARGE SCALE GENOMIC DNA]</scope>
</reference>
<accession>A0A1G1WF14</accession>
<comment type="caution">
    <text evidence="1">The sequence shown here is derived from an EMBL/GenBank/DDBJ whole genome shotgun (WGS) entry which is preliminary data.</text>
</comment>
<sequence length="144" mass="16064">MIILDRNSSDYDAFREARNVLKSGGALCMFPGAHRIKEVIGFHPGVASLARCTDGVRVVPFGITNADHLSVREVIRILLRGPKAEERPTVRFGPSFQLPPAYLPSKQQREEDVVLIRRSVLDLLPPDMEGENVLYVVERPEKGS</sequence>
<evidence type="ECO:0000313" key="2">
    <source>
        <dbReference type="Proteomes" id="UP000176645"/>
    </source>
</evidence>
<organism evidence="1 2">
    <name type="scientific">Candidatus Woykebacteria bacterium RBG_19FT_COMBO_43_10</name>
    <dbReference type="NCBI Taxonomy" id="1802598"/>
    <lineage>
        <taxon>Bacteria</taxon>
        <taxon>Candidatus Woykeibacteriota</taxon>
    </lineage>
</organism>